<dbReference type="HAMAP" id="MF_00151">
    <property type="entry name" value="PPAT_bact"/>
    <property type="match status" value="1"/>
</dbReference>
<feature type="binding site" evidence="9">
    <location>
        <begin position="120"/>
        <end position="122"/>
    </location>
    <ligand>
        <name>ATP</name>
        <dbReference type="ChEBI" id="CHEBI:30616"/>
    </ligand>
</feature>
<evidence type="ECO:0000259" key="10">
    <source>
        <dbReference type="Pfam" id="PF01467"/>
    </source>
</evidence>
<evidence type="ECO:0000256" key="1">
    <source>
        <dbReference type="ARBA" id="ARBA00022490"/>
    </source>
</evidence>
<feature type="binding site" evidence="9">
    <location>
        <position position="105"/>
    </location>
    <ligand>
        <name>substrate</name>
    </ligand>
</feature>
<feature type="binding site" evidence="9">
    <location>
        <position position="68"/>
    </location>
    <ligand>
        <name>substrate</name>
    </ligand>
</feature>
<comment type="cofactor">
    <cofactor evidence="9">
        <name>Mg(2+)</name>
        <dbReference type="ChEBI" id="CHEBI:18420"/>
    </cofactor>
</comment>
<dbReference type="InterPro" id="IPR004821">
    <property type="entry name" value="Cyt_trans-like"/>
</dbReference>
<dbReference type="GO" id="GO:0004595">
    <property type="term" value="F:pantetheine-phosphate adenylyltransferase activity"/>
    <property type="evidence" value="ECO:0007669"/>
    <property type="project" value="UniProtKB-EC"/>
</dbReference>
<dbReference type="SUPFAM" id="SSF52374">
    <property type="entry name" value="Nucleotidylyl transferase"/>
    <property type="match status" value="1"/>
</dbReference>
<dbReference type="Gene3D" id="3.40.50.620">
    <property type="entry name" value="HUPs"/>
    <property type="match status" value="1"/>
</dbReference>
<evidence type="ECO:0000313" key="12">
    <source>
        <dbReference type="Proteomes" id="UP000004431"/>
    </source>
</evidence>
<feature type="binding site" evidence="9">
    <location>
        <position position="119"/>
    </location>
    <ligand>
        <name>substrate</name>
    </ligand>
</feature>
<feature type="domain" description="Cytidyltransferase-like" evidence="10">
    <location>
        <begin position="33"/>
        <end position="165"/>
    </location>
</feature>
<comment type="subcellular location">
    <subcellularLocation>
        <location evidence="9">Cytoplasm</location>
    </subcellularLocation>
</comment>
<comment type="pathway">
    <text evidence="9">Cofactor biosynthesis; coenzyme A biosynthesis; CoA from (R)-pantothenate: step 4/5.</text>
</comment>
<dbReference type="EC" id="2.7.7.3" evidence="9"/>
<dbReference type="Pfam" id="PF01467">
    <property type="entry name" value="CTP_transf_like"/>
    <property type="match status" value="1"/>
</dbReference>
<reference evidence="11 12" key="1">
    <citation type="submission" date="2010-08" db="EMBL/GenBank/DDBJ databases">
        <authorList>
            <person name="Durkin A.S."/>
            <person name="Madupu R."/>
            <person name="Torralba M."/>
            <person name="Gillis M."/>
            <person name="Methe B."/>
            <person name="Sutton G."/>
            <person name="Nelson K.E."/>
        </authorList>
    </citation>
    <scope>NUCLEOTIDE SEQUENCE [LARGE SCALE GENOMIC DNA]</scope>
    <source>
        <strain evidence="11 12">PB189-T1-4</strain>
    </source>
</reference>
<dbReference type="InterPro" id="IPR001980">
    <property type="entry name" value="PPAT"/>
</dbReference>
<evidence type="ECO:0000256" key="2">
    <source>
        <dbReference type="ARBA" id="ARBA00022679"/>
    </source>
</evidence>
<comment type="subunit">
    <text evidence="9">Homohexamer.</text>
</comment>
<evidence type="ECO:0000256" key="4">
    <source>
        <dbReference type="ARBA" id="ARBA00022741"/>
    </source>
</evidence>
<comment type="function">
    <text evidence="9">Reversibly transfers an adenylyl group from ATP to 4'-phosphopantetheine, yielding dephospho-CoA (dPCoA) and pyrophosphate.</text>
</comment>
<comment type="similarity">
    <text evidence="9">Belongs to the bacterial CoaD family.</text>
</comment>
<evidence type="ECO:0000256" key="9">
    <source>
        <dbReference type="HAMAP-Rule" id="MF_00151"/>
    </source>
</evidence>
<comment type="caution">
    <text evidence="11">The sequence shown here is derived from an EMBL/GenBank/DDBJ whole genome shotgun (WGS) entry which is preliminary data.</text>
</comment>
<evidence type="ECO:0000256" key="7">
    <source>
        <dbReference type="ARBA" id="ARBA00022993"/>
    </source>
</evidence>
<keyword evidence="5 9" id="KW-0067">ATP-binding</keyword>
<dbReference type="NCBIfam" id="TIGR00125">
    <property type="entry name" value="cyt_tran_rel"/>
    <property type="match status" value="1"/>
</dbReference>
<feature type="binding site" evidence="9">
    <location>
        <begin position="36"/>
        <end position="37"/>
    </location>
    <ligand>
        <name>ATP</name>
        <dbReference type="ChEBI" id="CHEBI:30616"/>
    </ligand>
</feature>
<evidence type="ECO:0000256" key="8">
    <source>
        <dbReference type="ARBA" id="ARBA00029346"/>
    </source>
</evidence>
<dbReference type="NCBIfam" id="TIGR01510">
    <property type="entry name" value="coaD_prev_kdtB"/>
    <property type="match status" value="1"/>
</dbReference>
<keyword evidence="7 9" id="KW-0173">Coenzyme A biosynthesis</keyword>
<protein>
    <recommendedName>
        <fullName evidence="9">Phosphopantetheine adenylyltransferase</fullName>
        <ecNumber evidence="9">2.7.7.3</ecNumber>
    </recommendedName>
    <alternativeName>
        <fullName evidence="9">Dephospho-CoA pyrophosphorylase</fullName>
    </alternativeName>
    <alternativeName>
        <fullName evidence="9">Pantetheine-phosphate adenylyltransferase</fullName>
        <shortName evidence="9">PPAT</shortName>
    </alternativeName>
</protein>
<dbReference type="PRINTS" id="PR01020">
    <property type="entry name" value="LPSBIOSNTHSS"/>
</dbReference>
<dbReference type="EMBL" id="AEDQ01000004">
    <property type="protein sequence ID" value="EFL44688.1"/>
    <property type="molecule type" value="Genomic_DNA"/>
</dbReference>
<feature type="binding site" evidence="9">
    <location>
        <position position="130"/>
    </location>
    <ligand>
        <name>ATP</name>
        <dbReference type="ChEBI" id="CHEBI:30616"/>
    </ligand>
</feature>
<keyword evidence="12" id="KW-1185">Reference proteome</keyword>
<dbReference type="Proteomes" id="UP000004431">
    <property type="component" value="Unassembled WGS sequence"/>
</dbReference>
<comment type="catalytic activity">
    <reaction evidence="8 9">
        <text>(R)-4'-phosphopantetheine + ATP + H(+) = 3'-dephospho-CoA + diphosphate</text>
        <dbReference type="Rhea" id="RHEA:19801"/>
        <dbReference type="ChEBI" id="CHEBI:15378"/>
        <dbReference type="ChEBI" id="CHEBI:30616"/>
        <dbReference type="ChEBI" id="CHEBI:33019"/>
        <dbReference type="ChEBI" id="CHEBI:57328"/>
        <dbReference type="ChEBI" id="CHEBI:61723"/>
        <dbReference type="EC" id="2.7.7.3"/>
    </reaction>
</comment>
<feature type="site" description="Transition state stabilizer" evidence="9">
    <location>
        <position position="44"/>
    </location>
</feature>
<evidence type="ECO:0000256" key="6">
    <source>
        <dbReference type="ARBA" id="ARBA00022842"/>
    </source>
</evidence>
<evidence type="ECO:0000256" key="3">
    <source>
        <dbReference type="ARBA" id="ARBA00022695"/>
    </source>
</evidence>
<keyword evidence="2 9" id="KW-0808">Transferase</keyword>
<feature type="binding site" evidence="9">
    <location>
        <begin position="155"/>
        <end position="161"/>
    </location>
    <ligand>
        <name>ATP</name>
        <dbReference type="ChEBI" id="CHEBI:30616"/>
    </ligand>
</feature>
<keyword evidence="1 9" id="KW-0963">Cytoplasm</keyword>
<gene>
    <name evidence="9 11" type="primary">coaD</name>
    <name evidence="11" type="ORF">HMPREF9248_0122</name>
</gene>
<organism evidence="11 12">
    <name type="scientific">Fannyhessea vaginae PB189-T1-4</name>
    <dbReference type="NCBI Taxonomy" id="866774"/>
    <lineage>
        <taxon>Bacteria</taxon>
        <taxon>Bacillati</taxon>
        <taxon>Actinomycetota</taxon>
        <taxon>Coriobacteriia</taxon>
        <taxon>Coriobacteriales</taxon>
        <taxon>Atopobiaceae</taxon>
        <taxon>Fannyhessea</taxon>
    </lineage>
</organism>
<evidence type="ECO:0000256" key="5">
    <source>
        <dbReference type="ARBA" id="ARBA00022840"/>
    </source>
</evidence>
<keyword evidence="4 9" id="KW-0547">Nucleotide-binding</keyword>
<dbReference type="PANTHER" id="PTHR21342:SF1">
    <property type="entry name" value="PHOSPHOPANTETHEINE ADENYLYLTRANSFERASE"/>
    <property type="match status" value="1"/>
</dbReference>
<dbReference type="InterPro" id="IPR014729">
    <property type="entry name" value="Rossmann-like_a/b/a_fold"/>
</dbReference>
<evidence type="ECO:0000313" key="11">
    <source>
        <dbReference type="EMBL" id="EFL44688.1"/>
    </source>
</evidence>
<dbReference type="CDD" id="cd02163">
    <property type="entry name" value="PPAT"/>
    <property type="match status" value="1"/>
</dbReference>
<accession>A0ABN0B1J0</accession>
<proteinExistence type="inferred from homology"/>
<feature type="binding site" evidence="9">
    <location>
        <position position="36"/>
    </location>
    <ligand>
        <name>substrate</name>
    </ligand>
</feature>
<keyword evidence="3 9" id="KW-0548">Nucleotidyltransferase</keyword>
<feature type="binding site" evidence="9">
    <location>
        <position position="44"/>
    </location>
    <ligand>
        <name>ATP</name>
        <dbReference type="ChEBI" id="CHEBI:30616"/>
    </ligand>
</feature>
<name>A0ABN0B1J0_9ACTN</name>
<dbReference type="PANTHER" id="PTHR21342">
    <property type="entry name" value="PHOSPHOPANTETHEINE ADENYLYLTRANSFERASE"/>
    <property type="match status" value="1"/>
</dbReference>
<sequence>MSNSISDSSMLSSQSHAHDYASAPARTIDHVVVPGTFDPITLGHLDVILRAHRMFPRVTVAVACSANKNGCGTVFSLDERVRMVQESLHEADVHDITVLPFEGLLVNFCCTHKAEGVVKGLRAMTDFEYELQQADLNWRMAKNLESIFVMSNPKYGYVSSSIVREIVRMGADVTSMVPHAVLAHLDKLRLQQ</sequence>
<keyword evidence="6 9" id="KW-0460">Magnesium</keyword>